<dbReference type="EMBL" id="JAHHGZ010000001">
    <property type="protein sequence ID" value="MBW4666128.1"/>
    <property type="molecule type" value="Genomic_DNA"/>
</dbReference>
<evidence type="ECO:0000313" key="2">
    <source>
        <dbReference type="Proteomes" id="UP000729701"/>
    </source>
</evidence>
<comment type="caution">
    <text evidence="1">The sequence shown here is derived from an EMBL/GenBank/DDBJ whole genome shotgun (WGS) entry which is preliminary data.</text>
</comment>
<protein>
    <submittedName>
        <fullName evidence="1">Uncharacterized protein</fullName>
    </submittedName>
</protein>
<proteinExistence type="predicted"/>
<reference evidence="1" key="2">
    <citation type="journal article" date="2022" name="Microbiol. Resour. Announc.">
        <title>Metagenome Sequencing to Explore Phylogenomics of Terrestrial Cyanobacteria.</title>
        <authorList>
            <person name="Ward R.D."/>
            <person name="Stajich J.E."/>
            <person name="Johansen J.R."/>
            <person name="Huntemann M."/>
            <person name="Clum A."/>
            <person name="Foster B."/>
            <person name="Foster B."/>
            <person name="Roux S."/>
            <person name="Palaniappan K."/>
            <person name="Varghese N."/>
            <person name="Mukherjee S."/>
            <person name="Reddy T.B.K."/>
            <person name="Daum C."/>
            <person name="Copeland A."/>
            <person name="Chen I.A."/>
            <person name="Ivanova N.N."/>
            <person name="Kyrpides N.C."/>
            <person name="Shapiro N."/>
            <person name="Eloe-Fadrosh E.A."/>
            <person name="Pietrasiak N."/>
        </authorList>
    </citation>
    <scope>NUCLEOTIDE SEQUENCE</scope>
    <source>
        <strain evidence="1">GSE-NOS-MK-12-04C</strain>
    </source>
</reference>
<accession>A0A951QJF8</accession>
<name>A0A951QJF8_9CYAN</name>
<organism evidence="1 2">
    <name type="scientific">Cyanomargarita calcarea GSE-NOS-MK-12-04C</name>
    <dbReference type="NCBI Taxonomy" id="2839659"/>
    <lineage>
        <taxon>Bacteria</taxon>
        <taxon>Bacillati</taxon>
        <taxon>Cyanobacteriota</taxon>
        <taxon>Cyanophyceae</taxon>
        <taxon>Nostocales</taxon>
        <taxon>Cyanomargaritaceae</taxon>
        <taxon>Cyanomargarita</taxon>
    </lineage>
</organism>
<evidence type="ECO:0000313" key="1">
    <source>
        <dbReference type="EMBL" id="MBW4666128.1"/>
    </source>
</evidence>
<sequence length="196" mass="23027">MTTDEIEAFLQAAFNRCDAESCPLTDTQKQILLQVVEEIQNYCSAVVLDVANPLDELTEEELQTFLEFVKTAEEHKLSWKMQLLNDWLHNDDSGAVQFIRDRYGLEWLNRVEPIHFEKYASLDTLKLKVGSRIEVCNALWEWVQDSGPCQREWFSCTVVFVDETFSSCTIRFNNGSEYEIQGLYEWNRYNWRWAAS</sequence>
<dbReference type="Proteomes" id="UP000729701">
    <property type="component" value="Unassembled WGS sequence"/>
</dbReference>
<reference evidence="1" key="1">
    <citation type="submission" date="2021-05" db="EMBL/GenBank/DDBJ databases">
        <authorList>
            <person name="Pietrasiak N."/>
            <person name="Ward R."/>
            <person name="Stajich J.E."/>
            <person name="Kurbessoian T."/>
        </authorList>
    </citation>
    <scope>NUCLEOTIDE SEQUENCE</scope>
    <source>
        <strain evidence="1">GSE-NOS-MK-12-04C</strain>
    </source>
</reference>
<gene>
    <name evidence="1" type="ORF">KME60_01485</name>
</gene>
<dbReference type="AlphaFoldDB" id="A0A951QJF8"/>